<feature type="compositionally biased region" description="Basic and acidic residues" evidence="1">
    <location>
        <begin position="325"/>
        <end position="337"/>
    </location>
</feature>
<feature type="compositionally biased region" description="Acidic residues" evidence="1">
    <location>
        <begin position="461"/>
        <end position="474"/>
    </location>
</feature>
<dbReference type="SUPFAM" id="SSF89919">
    <property type="entry name" value="Ribosome-binding factor A, RbfA"/>
    <property type="match status" value="1"/>
</dbReference>
<gene>
    <name evidence="2" type="ORF">CAOG_003364</name>
</gene>
<feature type="compositionally biased region" description="Polar residues" evidence="1">
    <location>
        <begin position="72"/>
        <end position="88"/>
    </location>
</feature>
<reference evidence="3" key="1">
    <citation type="submission" date="2011-02" db="EMBL/GenBank/DDBJ databases">
        <title>The Genome Sequence of Capsaspora owczarzaki ATCC 30864.</title>
        <authorList>
            <person name="Russ C."/>
            <person name="Cuomo C."/>
            <person name="Burger G."/>
            <person name="Gray M.W."/>
            <person name="Holland P.W.H."/>
            <person name="King N."/>
            <person name="Lang F.B.F."/>
            <person name="Roger A.J."/>
            <person name="Ruiz-Trillo I."/>
            <person name="Young S.K."/>
            <person name="Zeng Q."/>
            <person name="Gargeya S."/>
            <person name="Alvarado L."/>
            <person name="Berlin A."/>
            <person name="Chapman S.B."/>
            <person name="Chen Z."/>
            <person name="Freedman E."/>
            <person name="Gellesch M."/>
            <person name="Goldberg J."/>
            <person name="Griggs A."/>
            <person name="Gujja S."/>
            <person name="Heilman E."/>
            <person name="Heiman D."/>
            <person name="Howarth C."/>
            <person name="Mehta T."/>
            <person name="Neiman D."/>
            <person name="Pearson M."/>
            <person name="Roberts A."/>
            <person name="Saif S."/>
            <person name="Shea T."/>
            <person name="Shenoy N."/>
            <person name="Sisk P."/>
            <person name="Stolte C."/>
            <person name="Sykes S."/>
            <person name="White J."/>
            <person name="Yandava C."/>
            <person name="Haas B."/>
            <person name="Nusbaum C."/>
            <person name="Birren B."/>
        </authorList>
    </citation>
    <scope>NUCLEOTIDE SEQUENCE</scope>
    <source>
        <strain evidence="3">ATCC 30864</strain>
    </source>
</reference>
<feature type="compositionally biased region" description="Basic and acidic residues" evidence="1">
    <location>
        <begin position="379"/>
        <end position="388"/>
    </location>
</feature>
<evidence type="ECO:0000313" key="2">
    <source>
        <dbReference type="EMBL" id="KJE92384.1"/>
    </source>
</evidence>
<evidence type="ECO:0000313" key="3">
    <source>
        <dbReference type="Proteomes" id="UP000008743"/>
    </source>
</evidence>
<dbReference type="GO" id="GO:0005829">
    <property type="term" value="C:cytosol"/>
    <property type="evidence" value="ECO:0007669"/>
    <property type="project" value="TreeGrafter"/>
</dbReference>
<feature type="compositionally biased region" description="Basic and acidic residues" evidence="1">
    <location>
        <begin position="449"/>
        <end position="460"/>
    </location>
</feature>
<protein>
    <recommendedName>
        <fullName evidence="4">Ribosome-binding factor A</fullName>
    </recommendedName>
</protein>
<dbReference type="GO" id="GO:0006364">
    <property type="term" value="P:rRNA processing"/>
    <property type="evidence" value="ECO:0007669"/>
    <property type="project" value="InterPro"/>
</dbReference>
<feature type="region of interest" description="Disordered" evidence="1">
    <location>
        <begin position="787"/>
        <end position="821"/>
    </location>
</feature>
<evidence type="ECO:0008006" key="4">
    <source>
        <dbReference type="Google" id="ProtNLM"/>
    </source>
</evidence>
<keyword evidence="3" id="KW-1185">Reference proteome</keyword>
<evidence type="ECO:0000256" key="1">
    <source>
        <dbReference type="SAM" id="MobiDB-lite"/>
    </source>
</evidence>
<dbReference type="PROSITE" id="PS01319">
    <property type="entry name" value="RBFA"/>
    <property type="match status" value="1"/>
</dbReference>
<dbReference type="PANTHER" id="PTHR33515">
    <property type="entry name" value="RIBOSOME-BINDING FACTOR A, CHLOROPLASTIC-RELATED"/>
    <property type="match status" value="1"/>
</dbReference>
<dbReference type="PANTHER" id="PTHR33515:SF1">
    <property type="entry name" value="RIBOSOME-BINDING FACTOR A, CHLOROPLASTIC-RELATED"/>
    <property type="match status" value="1"/>
</dbReference>
<dbReference type="Pfam" id="PF02033">
    <property type="entry name" value="RBFA"/>
    <property type="match status" value="1"/>
</dbReference>
<feature type="region of interest" description="Disordered" evidence="1">
    <location>
        <begin position="449"/>
        <end position="492"/>
    </location>
</feature>
<dbReference type="InterPro" id="IPR020053">
    <property type="entry name" value="Ribosome-bd_factorA_CS"/>
</dbReference>
<dbReference type="InterPro" id="IPR015946">
    <property type="entry name" value="KH_dom-like_a/b"/>
</dbReference>
<accession>A0A0D2X2D8</accession>
<dbReference type="Proteomes" id="UP000008743">
    <property type="component" value="Unassembled WGS sequence"/>
</dbReference>
<dbReference type="AlphaFoldDB" id="A0A0D2X2D8"/>
<feature type="compositionally biased region" description="Basic and acidic residues" evidence="1">
    <location>
        <begin position="787"/>
        <end position="797"/>
    </location>
</feature>
<dbReference type="InParanoid" id="A0A0D2X2D8"/>
<proteinExistence type="predicted"/>
<dbReference type="GO" id="GO:0043024">
    <property type="term" value="F:ribosomal small subunit binding"/>
    <property type="evidence" value="ECO:0007669"/>
    <property type="project" value="TreeGrafter"/>
</dbReference>
<dbReference type="EMBL" id="KE346363">
    <property type="protein sequence ID" value="KJE92384.1"/>
    <property type="molecule type" value="Genomic_DNA"/>
</dbReference>
<feature type="compositionally biased region" description="Low complexity" evidence="1">
    <location>
        <begin position="28"/>
        <end position="46"/>
    </location>
</feature>
<dbReference type="Gene3D" id="3.30.300.20">
    <property type="match status" value="1"/>
</dbReference>
<feature type="compositionally biased region" description="Basic and acidic residues" evidence="1">
    <location>
        <begin position="360"/>
        <end position="370"/>
    </location>
</feature>
<feature type="region of interest" description="Disordered" evidence="1">
    <location>
        <begin position="28"/>
        <end position="103"/>
    </location>
</feature>
<dbReference type="InterPro" id="IPR000238">
    <property type="entry name" value="RbfA"/>
</dbReference>
<sequence length="821" mass="91003">MLRLQQQVPRLTLTHATASLAAGFHSTATCSAGSESGSGSAFASAAVRDEPKSNATPQHVRQPAAPSATVRAAQTTSPLSANEHSSQLRADERQQSQTRQAADSALRTLVDLASATHKKRRGAAAAAAAAAQARQNSANAGRSQQLTALERFKRRYGDQVDEDGFLLEPTEDDRKQFDAIVEALGKVAQHKALSEKHAEQLERQQMIDRVDKNPARAQSAQLPLGSGDDQDPRIQKLLNKMSHKPQLVDSELLRQSAEAAGQALNVVTKSARPAHVAAMDAFRPTAITEAIATLAEQFKRPANPSQPRRPVIPAPMQEPSTVQPRSKETTTPERDAEPTPDSPAQAPTIPRGRGRRRRGVKESQPVHEPDDLTSPVDPRVQRLVDQELFKIFGPGKDGQSAATPLDESDSHPDEEMQMMESAAEDEVPRRGRLTRQKLAKLARLERLQEREAQRQERLAAEYDEADNVDAEEPEMEHNGEAEEPDNPFDAEEQLQAMHQQLAKARQVKTRQIRARIAALRRQGPDQPSEDTPAAAREAYAAALAAAVPKASMAPELDDTTNEPMHDDELAEELTMAERDLLSVERSEQLRERRANADDPTSMSFKRRVEQEYMDTFDLTGDWSLPVRAQREVRRAIVERIRNEEKSGMQLRLGKLRLAESEEALSLQRAKDRRSQMIANALLKATLKIIVHDSRIPAALRQAVEKSQMEIRGVHVSPDYRLAKLYWRPTSLSSPAQVDTIRDLLTANTSHLRFAVQEKLNLKYSPELRFVLDSAEEDVDQVSAILDRATREDHDASSKPKLASDPSLAIGSFRRLSTPRQS</sequence>
<dbReference type="OrthoDB" id="2015319at2759"/>
<feature type="compositionally biased region" description="Acidic residues" evidence="1">
    <location>
        <begin position="481"/>
        <end position="492"/>
    </location>
</feature>
<organism evidence="2 3">
    <name type="scientific">Capsaspora owczarzaki (strain ATCC 30864)</name>
    <dbReference type="NCBI Taxonomy" id="595528"/>
    <lineage>
        <taxon>Eukaryota</taxon>
        <taxon>Filasterea</taxon>
        <taxon>Capsaspora</taxon>
    </lineage>
</organism>
<name>A0A0D2X2D8_CAPO3</name>
<feature type="region of interest" description="Disordered" evidence="1">
    <location>
        <begin position="297"/>
        <end position="434"/>
    </location>
</feature>
<dbReference type="InterPro" id="IPR023799">
    <property type="entry name" value="RbfA_dom_sf"/>
</dbReference>